<protein>
    <submittedName>
        <fullName evidence="1">Uncharacterized protein</fullName>
    </submittedName>
</protein>
<evidence type="ECO:0000313" key="2">
    <source>
        <dbReference type="Proteomes" id="UP000827092"/>
    </source>
</evidence>
<organism evidence="1 2">
    <name type="scientific">Oedothorax gibbosus</name>
    <dbReference type="NCBI Taxonomy" id="931172"/>
    <lineage>
        <taxon>Eukaryota</taxon>
        <taxon>Metazoa</taxon>
        <taxon>Ecdysozoa</taxon>
        <taxon>Arthropoda</taxon>
        <taxon>Chelicerata</taxon>
        <taxon>Arachnida</taxon>
        <taxon>Araneae</taxon>
        <taxon>Araneomorphae</taxon>
        <taxon>Entelegynae</taxon>
        <taxon>Araneoidea</taxon>
        <taxon>Linyphiidae</taxon>
        <taxon>Erigoninae</taxon>
        <taxon>Oedothorax</taxon>
    </lineage>
</organism>
<accession>A0AAV6UP51</accession>
<sequence>MRFGANRAIPAINKQGCHLYLPALNREEKAMTHRDLLKKMAVVPIFGPASPSTLSAELLCSTLHTYSPTMR</sequence>
<name>A0AAV6UP51_9ARAC</name>
<evidence type="ECO:0000313" key="1">
    <source>
        <dbReference type="EMBL" id="KAG8185538.1"/>
    </source>
</evidence>
<reference evidence="1 2" key="1">
    <citation type="journal article" date="2022" name="Nat. Ecol. Evol.">
        <title>A masculinizing supergene underlies an exaggerated male reproductive morph in a spider.</title>
        <authorList>
            <person name="Hendrickx F."/>
            <person name="De Corte Z."/>
            <person name="Sonet G."/>
            <person name="Van Belleghem S.M."/>
            <person name="Kostlbacher S."/>
            <person name="Vangestel C."/>
        </authorList>
    </citation>
    <scope>NUCLEOTIDE SEQUENCE [LARGE SCALE GENOMIC DNA]</scope>
    <source>
        <strain evidence="1">W744_W776</strain>
    </source>
</reference>
<gene>
    <name evidence="1" type="ORF">JTE90_012874</name>
</gene>
<keyword evidence="2" id="KW-1185">Reference proteome</keyword>
<dbReference type="AlphaFoldDB" id="A0AAV6UP51"/>
<dbReference type="Proteomes" id="UP000827092">
    <property type="component" value="Unassembled WGS sequence"/>
</dbReference>
<dbReference type="EMBL" id="JAFNEN010000333">
    <property type="protein sequence ID" value="KAG8185538.1"/>
    <property type="molecule type" value="Genomic_DNA"/>
</dbReference>
<proteinExistence type="predicted"/>
<comment type="caution">
    <text evidence="1">The sequence shown here is derived from an EMBL/GenBank/DDBJ whole genome shotgun (WGS) entry which is preliminary data.</text>
</comment>